<dbReference type="Proteomes" id="UP000255106">
    <property type="component" value="Unassembled WGS sequence"/>
</dbReference>
<evidence type="ECO:0000259" key="1">
    <source>
        <dbReference type="PROSITE" id="PS50983"/>
    </source>
</evidence>
<evidence type="ECO:0000313" key="2">
    <source>
        <dbReference type="EMBL" id="STQ12834.1"/>
    </source>
</evidence>
<name>A0A377M303_ENTCL</name>
<reference evidence="2 3" key="1">
    <citation type="submission" date="2018-06" db="EMBL/GenBank/DDBJ databases">
        <authorList>
            <consortium name="Pathogen Informatics"/>
            <person name="Doyle S."/>
        </authorList>
    </citation>
    <scope>NUCLEOTIDE SEQUENCE [LARGE SCALE GENOMIC DNA]</scope>
    <source>
        <strain evidence="2 3">NCTC10005</strain>
    </source>
</reference>
<dbReference type="PROSITE" id="PS50983">
    <property type="entry name" value="FE_B12_PBP"/>
    <property type="match status" value="1"/>
</dbReference>
<organism evidence="2 3">
    <name type="scientific">Enterobacter cloacae</name>
    <dbReference type="NCBI Taxonomy" id="550"/>
    <lineage>
        <taxon>Bacteria</taxon>
        <taxon>Pseudomonadati</taxon>
        <taxon>Pseudomonadota</taxon>
        <taxon>Gammaproteobacteria</taxon>
        <taxon>Enterobacterales</taxon>
        <taxon>Enterobacteriaceae</taxon>
        <taxon>Enterobacter</taxon>
        <taxon>Enterobacter cloacae complex</taxon>
    </lineage>
</organism>
<dbReference type="InterPro" id="IPR002491">
    <property type="entry name" value="ABC_transptr_periplasmic_BD"/>
</dbReference>
<proteinExistence type="predicted"/>
<dbReference type="EMBL" id="UGJB01000004">
    <property type="protein sequence ID" value="STQ12834.1"/>
    <property type="molecule type" value="Genomic_DNA"/>
</dbReference>
<evidence type="ECO:0000313" key="3">
    <source>
        <dbReference type="Proteomes" id="UP000255106"/>
    </source>
</evidence>
<accession>A0A377M303</accession>
<dbReference type="SUPFAM" id="SSF53807">
    <property type="entry name" value="Helical backbone' metal receptor"/>
    <property type="match status" value="1"/>
</dbReference>
<dbReference type="AlphaFoldDB" id="A0A377M303"/>
<sequence length="76" mass="8488">MQPDVIVIAQMSRRLYPADDAAIKEAFLRRDPVTRNIPAVRNNQIIVVPAMSLNPSLRNVDAVELISDRLASFQGE</sequence>
<gene>
    <name evidence="2" type="ORF">NCTC10005_05634</name>
</gene>
<protein>
    <submittedName>
        <fullName evidence="2">Iron complex transport system substrate-binding protein</fullName>
    </submittedName>
</protein>
<dbReference type="Gene3D" id="3.40.50.1980">
    <property type="entry name" value="Nitrogenase molybdenum iron protein domain"/>
    <property type="match status" value="1"/>
</dbReference>
<feature type="domain" description="Fe/B12 periplasmic-binding" evidence="1">
    <location>
        <begin position="1"/>
        <end position="76"/>
    </location>
</feature>